<dbReference type="GO" id="GO:0008270">
    <property type="term" value="F:zinc ion binding"/>
    <property type="evidence" value="ECO:0007669"/>
    <property type="project" value="UniProtKB-KW"/>
</dbReference>
<evidence type="ECO:0000313" key="7">
    <source>
        <dbReference type="WBParaSite" id="SRAE_1000030100.1"/>
    </source>
</evidence>
<dbReference type="SUPFAM" id="SSF57850">
    <property type="entry name" value="RING/U-box"/>
    <property type="match status" value="1"/>
</dbReference>
<accession>A0A090KWZ2</accession>
<dbReference type="CTD" id="36374390"/>
<keyword evidence="6" id="KW-1185">Reference proteome</keyword>
<feature type="domain" description="RING-type" evidence="4">
    <location>
        <begin position="5"/>
        <end position="53"/>
    </location>
</feature>
<evidence type="ECO:0000256" key="1">
    <source>
        <dbReference type="ARBA" id="ARBA00022771"/>
    </source>
</evidence>
<evidence type="ECO:0000313" key="8">
    <source>
        <dbReference type="WormBase" id="SRAE_1000030100"/>
    </source>
</evidence>
<evidence type="ECO:0000313" key="5">
    <source>
        <dbReference type="EMBL" id="CEF62025.1"/>
    </source>
</evidence>
<reference evidence="5" key="1">
    <citation type="submission" date="2014-09" db="EMBL/GenBank/DDBJ databases">
        <authorList>
            <person name="Aslett A.Martin."/>
        </authorList>
    </citation>
    <scope>NUCLEOTIDE SEQUENCE</scope>
    <source>
        <strain evidence="5">ED321 Heterogonic</strain>
    </source>
</reference>
<keyword evidence="1 3" id="KW-0479">Metal-binding</keyword>
<dbReference type="Proteomes" id="UP000035682">
    <property type="component" value="Unplaced"/>
</dbReference>
<reference evidence="6" key="2">
    <citation type="submission" date="2014-09" db="EMBL/GenBank/DDBJ databases">
        <authorList>
            <person name="Martin A.A."/>
        </authorList>
    </citation>
    <scope>NUCLEOTIDE SEQUENCE</scope>
    <source>
        <strain evidence="6">ED321</strain>
    </source>
</reference>
<name>A0A090KWZ2_STRRB</name>
<evidence type="ECO:0000256" key="3">
    <source>
        <dbReference type="PROSITE-ProRule" id="PRU00175"/>
    </source>
</evidence>
<evidence type="ECO:0000256" key="2">
    <source>
        <dbReference type="ARBA" id="ARBA00022833"/>
    </source>
</evidence>
<dbReference type="WormBase" id="SRAE_1000030100">
    <property type="protein sequence ID" value="SRP06956"/>
    <property type="gene ID" value="WBGene00256895"/>
</dbReference>
<organism evidence="5">
    <name type="scientific">Strongyloides ratti</name>
    <name type="common">Parasitic roundworm</name>
    <dbReference type="NCBI Taxonomy" id="34506"/>
    <lineage>
        <taxon>Eukaryota</taxon>
        <taxon>Metazoa</taxon>
        <taxon>Ecdysozoa</taxon>
        <taxon>Nematoda</taxon>
        <taxon>Chromadorea</taxon>
        <taxon>Rhabditida</taxon>
        <taxon>Tylenchina</taxon>
        <taxon>Panagrolaimomorpha</taxon>
        <taxon>Strongyloidoidea</taxon>
        <taxon>Strongyloididae</taxon>
        <taxon>Strongyloides</taxon>
    </lineage>
</organism>
<dbReference type="AlphaFoldDB" id="A0A090KWZ2"/>
<protein>
    <submittedName>
        <fullName evidence="5 7">Zinc finger, RING-type domain and Zinc finger, RING/FYVE/PHD-type domain-containing protein</fullName>
    </submittedName>
</protein>
<keyword evidence="1 3" id="KW-0863">Zinc-finger</keyword>
<dbReference type="Gene3D" id="3.30.40.10">
    <property type="entry name" value="Zinc/RING finger domain, C3HC4 (zinc finger)"/>
    <property type="match status" value="1"/>
</dbReference>
<dbReference type="WBParaSite" id="SRAE_1000030100.1">
    <property type="protein sequence ID" value="SRAE_1000030100.1"/>
    <property type="gene ID" value="WBGene00256895"/>
</dbReference>
<dbReference type="GeneID" id="36374390"/>
<evidence type="ECO:0000259" key="4">
    <source>
        <dbReference type="PROSITE" id="PS50089"/>
    </source>
</evidence>
<keyword evidence="2" id="KW-0862">Zinc</keyword>
<dbReference type="InterPro" id="IPR001841">
    <property type="entry name" value="Znf_RING"/>
</dbReference>
<dbReference type="InterPro" id="IPR013083">
    <property type="entry name" value="Znf_RING/FYVE/PHD"/>
</dbReference>
<proteinExistence type="predicted"/>
<evidence type="ECO:0000313" key="6">
    <source>
        <dbReference type="Proteomes" id="UP000035682"/>
    </source>
</evidence>
<gene>
    <name evidence="5 7 8" type="ORF">SRAE_1000030100</name>
</gene>
<dbReference type="EMBL" id="LN609528">
    <property type="protein sequence ID" value="CEF62025.1"/>
    <property type="molecule type" value="Genomic_DNA"/>
</dbReference>
<dbReference type="PROSITE" id="PS50089">
    <property type="entry name" value="ZF_RING_2"/>
    <property type="match status" value="1"/>
</dbReference>
<dbReference type="STRING" id="34506.A0A090KWZ2"/>
<sequence>MPFTCLFCSKPYTTCGTDHALYSTICGHLVGKSCIEAWKNEEIVNGQFKCPMCCQYIKENDYHPIYGLPEEFFKIKLLDYKEKCQNDKDVALHYALGNLENESLLMEKVVQDDIYSTFDLFDVHNGYLLNVGYSLENFNYNQTLQIYDLSSGCECFFKSLDGLEFCLCFDNGLIENILYIYGMNDVIRSVSFEGYKEIISICFVSKERFVYSVIEHGIYVSSTEFLDSKKHWSKQIDEKSEISHLQKDQTPYILYCDNEKYVINYTYNSAINMILIVYTIKGGVEDDCNTFAAQVVYGISKCFNYKSNGSKSEKYITYPLNNIKNHYCQMEYNFKPALISITDDNKMIISSFKMGVEEDTLEISFLNDDFKYVTVKKIENLRNCIAIYSIKRPVIFFTKTLKIPIILIFKEKYVIYDFFCSLEYEKE</sequence>
<dbReference type="OrthoDB" id="5600418at2759"/>
<dbReference type="RefSeq" id="XP_024501227.1">
    <property type="nucleotide sequence ID" value="XM_024647116.1"/>
</dbReference>
<reference evidence="7" key="3">
    <citation type="submission" date="2020-12" db="UniProtKB">
        <authorList>
            <consortium name="WormBaseParasite"/>
        </authorList>
    </citation>
    <scope>IDENTIFICATION</scope>
</reference>